<dbReference type="EMBL" id="CP063845">
    <property type="protein sequence ID" value="UFP93925.1"/>
    <property type="molecule type" value="Genomic_DNA"/>
</dbReference>
<keyword evidence="7 11" id="KW-0808">Transferase</keyword>
<dbReference type="Pfam" id="PF00155">
    <property type="entry name" value="Aminotran_1_2"/>
    <property type="match status" value="1"/>
</dbReference>
<evidence type="ECO:0000256" key="3">
    <source>
        <dbReference type="ARBA" id="ARBA00007970"/>
    </source>
</evidence>
<gene>
    <name evidence="11" type="primary">hisC</name>
    <name evidence="13" type="ORF">ISF26_19475</name>
</gene>
<dbReference type="InterPro" id="IPR015422">
    <property type="entry name" value="PyrdxlP-dep_Trfase_small"/>
</dbReference>
<evidence type="ECO:0000259" key="12">
    <source>
        <dbReference type="Pfam" id="PF00155"/>
    </source>
</evidence>
<comment type="catalytic activity">
    <reaction evidence="10 11">
        <text>L-histidinol phosphate + 2-oxoglutarate = 3-(imidazol-4-yl)-2-oxopropyl phosphate + L-glutamate</text>
        <dbReference type="Rhea" id="RHEA:23744"/>
        <dbReference type="ChEBI" id="CHEBI:16810"/>
        <dbReference type="ChEBI" id="CHEBI:29985"/>
        <dbReference type="ChEBI" id="CHEBI:57766"/>
        <dbReference type="ChEBI" id="CHEBI:57980"/>
        <dbReference type="EC" id="2.6.1.9"/>
    </reaction>
</comment>
<dbReference type="InterPro" id="IPR005861">
    <property type="entry name" value="HisP_aminotrans"/>
</dbReference>
<dbReference type="GO" id="GO:0004400">
    <property type="term" value="F:histidinol-phosphate transaminase activity"/>
    <property type="evidence" value="ECO:0007669"/>
    <property type="project" value="UniProtKB-EC"/>
</dbReference>
<keyword evidence="8 11" id="KW-0663">Pyridoxal phosphate</keyword>
<accession>A0ABY3PJT2</accession>
<dbReference type="InterPro" id="IPR050106">
    <property type="entry name" value="HistidinolP_aminotransfase"/>
</dbReference>
<comment type="similarity">
    <text evidence="3 11">Belongs to the class-II pyridoxal-phosphate-dependent aminotransferase family. Histidinol-phosphate aminotransferase subfamily.</text>
</comment>
<dbReference type="CDD" id="cd00609">
    <property type="entry name" value="AAT_like"/>
    <property type="match status" value="1"/>
</dbReference>
<dbReference type="EC" id="2.6.1.9" evidence="11"/>
<evidence type="ECO:0000256" key="1">
    <source>
        <dbReference type="ARBA" id="ARBA00001933"/>
    </source>
</evidence>
<dbReference type="InterPro" id="IPR015421">
    <property type="entry name" value="PyrdxlP-dep_Trfase_major"/>
</dbReference>
<evidence type="ECO:0000256" key="9">
    <source>
        <dbReference type="ARBA" id="ARBA00023102"/>
    </source>
</evidence>
<evidence type="ECO:0000256" key="7">
    <source>
        <dbReference type="ARBA" id="ARBA00022679"/>
    </source>
</evidence>
<evidence type="ECO:0000313" key="14">
    <source>
        <dbReference type="Proteomes" id="UP001054846"/>
    </source>
</evidence>
<dbReference type="PANTHER" id="PTHR43643:SF6">
    <property type="entry name" value="HISTIDINOL-PHOSPHATE AMINOTRANSFERASE"/>
    <property type="match status" value="1"/>
</dbReference>
<dbReference type="Gene3D" id="3.40.640.10">
    <property type="entry name" value="Type I PLP-dependent aspartate aminotransferase-like (Major domain)"/>
    <property type="match status" value="1"/>
</dbReference>
<dbReference type="NCBIfam" id="NF002726">
    <property type="entry name" value="PRK02610.1"/>
    <property type="match status" value="1"/>
</dbReference>
<dbReference type="PANTHER" id="PTHR43643">
    <property type="entry name" value="HISTIDINOL-PHOSPHATE AMINOTRANSFERASE 2"/>
    <property type="match status" value="1"/>
</dbReference>
<evidence type="ECO:0000256" key="11">
    <source>
        <dbReference type="HAMAP-Rule" id="MF_01023"/>
    </source>
</evidence>
<keyword evidence="6 11" id="KW-0028">Amino-acid biosynthesis</keyword>
<keyword evidence="14" id="KW-1185">Reference proteome</keyword>
<comment type="subunit">
    <text evidence="4 11">Homodimer.</text>
</comment>
<proteinExistence type="inferred from homology"/>
<organism evidence="13 14">
    <name type="scientific">Gloeobacter morelensis MG652769</name>
    <dbReference type="NCBI Taxonomy" id="2781736"/>
    <lineage>
        <taxon>Bacteria</taxon>
        <taxon>Bacillati</taxon>
        <taxon>Cyanobacteriota</taxon>
        <taxon>Cyanophyceae</taxon>
        <taxon>Gloeobacterales</taxon>
        <taxon>Gloeobacteraceae</taxon>
        <taxon>Gloeobacter</taxon>
        <taxon>Gloeobacter morelensis</taxon>
    </lineage>
</organism>
<feature type="modified residue" description="N6-(pyridoxal phosphate)lysine" evidence="11">
    <location>
        <position position="213"/>
    </location>
</feature>
<reference evidence="13 14" key="1">
    <citation type="journal article" date="2021" name="Genome Biol. Evol.">
        <title>Complete Genome Sequencing of a Novel Gloeobacter Species from a Waterfall Cave in Mexico.</title>
        <authorList>
            <person name="Saw J.H."/>
            <person name="Cardona T."/>
            <person name="Montejano G."/>
        </authorList>
    </citation>
    <scope>NUCLEOTIDE SEQUENCE [LARGE SCALE GENOMIC DNA]</scope>
    <source>
        <strain evidence="13">MG652769</strain>
    </source>
</reference>
<dbReference type="RefSeq" id="WP_230840982.1">
    <property type="nucleotide sequence ID" value="NZ_CP063845.1"/>
</dbReference>
<keyword evidence="5 11" id="KW-0032">Aminotransferase</keyword>
<dbReference type="NCBIfam" id="TIGR01141">
    <property type="entry name" value="hisC"/>
    <property type="match status" value="1"/>
</dbReference>
<comment type="cofactor">
    <cofactor evidence="1 11">
        <name>pyridoxal 5'-phosphate</name>
        <dbReference type="ChEBI" id="CHEBI:597326"/>
    </cofactor>
</comment>
<keyword evidence="9 11" id="KW-0368">Histidine biosynthesis</keyword>
<dbReference type="Proteomes" id="UP001054846">
    <property type="component" value="Chromosome"/>
</dbReference>
<feature type="domain" description="Aminotransferase class I/classII large" evidence="12">
    <location>
        <begin position="25"/>
        <end position="341"/>
    </location>
</feature>
<evidence type="ECO:0000256" key="6">
    <source>
        <dbReference type="ARBA" id="ARBA00022605"/>
    </source>
</evidence>
<evidence type="ECO:0000256" key="5">
    <source>
        <dbReference type="ARBA" id="ARBA00022576"/>
    </source>
</evidence>
<dbReference type="HAMAP" id="MF_01023">
    <property type="entry name" value="HisC_aminotrans_2"/>
    <property type="match status" value="1"/>
</dbReference>
<dbReference type="Gene3D" id="3.90.1150.10">
    <property type="entry name" value="Aspartate Aminotransferase, domain 1"/>
    <property type="match status" value="1"/>
</dbReference>
<comment type="pathway">
    <text evidence="2 11">Amino-acid biosynthesis; L-histidine biosynthesis; L-histidine from 5-phospho-alpha-D-ribose 1-diphosphate: step 7/9.</text>
</comment>
<evidence type="ECO:0000256" key="2">
    <source>
        <dbReference type="ARBA" id="ARBA00005011"/>
    </source>
</evidence>
<protein>
    <recommendedName>
        <fullName evidence="11">Histidinol-phosphate aminotransferase</fullName>
        <ecNumber evidence="11">2.6.1.9</ecNumber>
    </recommendedName>
    <alternativeName>
        <fullName evidence="11">Imidazole acetol-phosphate transaminase</fullName>
    </alternativeName>
</protein>
<evidence type="ECO:0000256" key="10">
    <source>
        <dbReference type="ARBA" id="ARBA00047481"/>
    </source>
</evidence>
<dbReference type="SUPFAM" id="SSF53383">
    <property type="entry name" value="PLP-dependent transferases"/>
    <property type="match status" value="1"/>
</dbReference>
<dbReference type="InterPro" id="IPR004839">
    <property type="entry name" value="Aminotransferase_I/II_large"/>
</dbReference>
<dbReference type="InterPro" id="IPR015424">
    <property type="entry name" value="PyrdxlP-dep_Trfase"/>
</dbReference>
<name>A0ABY3PJT2_9CYAN</name>
<evidence type="ECO:0000256" key="8">
    <source>
        <dbReference type="ARBA" id="ARBA00022898"/>
    </source>
</evidence>
<evidence type="ECO:0000256" key="4">
    <source>
        <dbReference type="ARBA" id="ARBA00011738"/>
    </source>
</evidence>
<sequence>MQPYLRPDLDRLQAYHTPHFPEADKLDANELPHDLPEWLKNKLAFLLEQGVRTNRYPEGDPLALKAAIAEYCGVTSDMVCVGNGSDELIRSLITATCLGDRGTVASAEPTFSMYRILAETLAVPYVGVARTADYGVDADALEAAIQANGTRVLFLANPNSPTGNLLSDETSERLGSLPVLVVLDEAYYEFSRFSAVPLLWEWPNLVILRTFSKAFRLANFRVGYALANPEIAAVLEKVRLPYNLPGLSQLAAFAALEHRDVLLAAVPEILAERRRIERFLADFEQIELFPSDANFLFVRPRTADPEAVRVALAGRGSLVRSAAGGLRITVGTPEQNDRLIANVAALFTPEMR</sequence>
<evidence type="ECO:0000313" key="13">
    <source>
        <dbReference type="EMBL" id="UFP93925.1"/>
    </source>
</evidence>